<accession>Q1LJY7</accession>
<evidence type="ECO:0000313" key="1">
    <source>
        <dbReference type="EMBL" id="ABF09539.1"/>
    </source>
</evidence>
<dbReference type="Proteomes" id="UP000002429">
    <property type="component" value="Chromosome"/>
</dbReference>
<proteinExistence type="predicted"/>
<reference evidence="2" key="1">
    <citation type="journal article" date="2010" name="PLoS ONE">
        <title>The complete genome sequence of Cupriavidus metallidurans strain CH34, a master survivalist in harsh and anthropogenic environments.</title>
        <authorList>
            <person name="Janssen P.J."/>
            <person name="Van Houdt R."/>
            <person name="Moors H."/>
            <person name="Monsieurs P."/>
            <person name="Morin N."/>
            <person name="Michaux A."/>
            <person name="Benotmane M.A."/>
            <person name="Leys N."/>
            <person name="Vallaeys T."/>
            <person name="Lapidus A."/>
            <person name="Monchy S."/>
            <person name="Medigue C."/>
            <person name="Taghavi S."/>
            <person name="McCorkle S."/>
            <person name="Dunn J."/>
            <person name="van der Lelie D."/>
            <person name="Mergeay M."/>
        </authorList>
    </citation>
    <scope>NUCLEOTIDE SEQUENCE [LARGE SCALE GENOMIC DNA]</scope>
    <source>
        <strain evidence="2">ATCC 43123 / DSM 2839 / NBRC 102507 / CH34</strain>
    </source>
</reference>
<dbReference type="HOGENOM" id="CLU_120842_0_0_4"/>
<dbReference type="KEGG" id="rme:Rmet_2666"/>
<keyword evidence="2" id="KW-1185">Reference proteome</keyword>
<sequence>MGITRVEGEAKNQDYFMAGRLADSSGYTWTLPTRLSEMLCEAEGLFGRRDLSWTILGVEFGPGPQPQIWYPMNHDGRRHVLIQLAPNALLDGAIACYQLAHEVVHLLAPNPGVMAPVIEEGAATVFSEDYTERVFGRRNMTSSQTYRAAAQVVRELLALDPAAIKKMREVEPAFTNFTLETFEKAGLKAPQLLKEALLTPFSEVLAVTQLAS</sequence>
<dbReference type="eggNOG" id="ENOG5033WMT">
    <property type="taxonomic scope" value="Bacteria"/>
</dbReference>
<organism evidence="1 2">
    <name type="scientific">Cupriavidus metallidurans (strain ATCC 43123 / DSM 2839 / NBRC 102507 / CH34)</name>
    <name type="common">Ralstonia metallidurans</name>
    <dbReference type="NCBI Taxonomy" id="266264"/>
    <lineage>
        <taxon>Bacteria</taxon>
        <taxon>Pseudomonadati</taxon>
        <taxon>Pseudomonadota</taxon>
        <taxon>Betaproteobacteria</taxon>
        <taxon>Burkholderiales</taxon>
        <taxon>Burkholderiaceae</taxon>
        <taxon>Cupriavidus</taxon>
    </lineage>
</organism>
<dbReference type="STRING" id="266264.Rmet_2666"/>
<name>Q1LJY7_CUPMC</name>
<dbReference type="EMBL" id="CP000352">
    <property type="protein sequence ID" value="ABF09539.1"/>
    <property type="molecule type" value="Genomic_DNA"/>
</dbReference>
<dbReference type="AlphaFoldDB" id="Q1LJY7"/>
<protein>
    <submittedName>
        <fullName evidence="1">Uncharacterized protein</fullName>
    </submittedName>
</protein>
<evidence type="ECO:0000313" key="2">
    <source>
        <dbReference type="Proteomes" id="UP000002429"/>
    </source>
</evidence>
<gene>
    <name evidence="1" type="ordered locus">Rmet_2666</name>
</gene>